<name>A0AA39GPD3_SARSR</name>
<dbReference type="GO" id="GO:0003676">
    <property type="term" value="F:nucleic acid binding"/>
    <property type="evidence" value="ECO:0007669"/>
    <property type="project" value="InterPro"/>
</dbReference>
<feature type="compositionally biased region" description="Polar residues" evidence="1">
    <location>
        <begin position="32"/>
        <end position="44"/>
    </location>
</feature>
<comment type="caution">
    <text evidence="2">The sequence shown here is derived from an EMBL/GenBank/DDBJ whole genome shotgun (WGS) entry which is preliminary data.</text>
</comment>
<evidence type="ECO:0000256" key="1">
    <source>
        <dbReference type="SAM" id="MobiDB-lite"/>
    </source>
</evidence>
<dbReference type="CDD" id="cd12254">
    <property type="entry name" value="RRM_hnRNPH_ESRPs_RBM12_like"/>
    <property type="match status" value="1"/>
</dbReference>
<reference evidence="2" key="1">
    <citation type="submission" date="2022-10" db="EMBL/GenBank/DDBJ databases">
        <title>Determination and structural analysis of whole genome sequence of Sarocladium strictum F4-1.</title>
        <authorList>
            <person name="Hu L."/>
            <person name="Jiang Y."/>
        </authorList>
    </citation>
    <scope>NUCLEOTIDE SEQUENCE</scope>
    <source>
        <strain evidence="2">F4-1</strain>
    </source>
</reference>
<dbReference type="InterPro" id="IPR012677">
    <property type="entry name" value="Nucleotide-bd_a/b_plait_sf"/>
</dbReference>
<gene>
    <name evidence="2" type="ORF">NLU13_0178</name>
</gene>
<organism evidence="2 3">
    <name type="scientific">Sarocladium strictum</name>
    <name type="common">Black bundle disease fungus</name>
    <name type="synonym">Acremonium strictum</name>
    <dbReference type="NCBI Taxonomy" id="5046"/>
    <lineage>
        <taxon>Eukaryota</taxon>
        <taxon>Fungi</taxon>
        <taxon>Dikarya</taxon>
        <taxon>Ascomycota</taxon>
        <taxon>Pezizomycotina</taxon>
        <taxon>Sordariomycetes</taxon>
        <taxon>Hypocreomycetidae</taxon>
        <taxon>Hypocreales</taxon>
        <taxon>Sarocladiaceae</taxon>
        <taxon>Sarocladium</taxon>
    </lineage>
</organism>
<dbReference type="Gene3D" id="3.30.70.330">
    <property type="match status" value="1"/>
</dbReference>
<dbReference type="AlphaFoldDB" id="A0AA39GPD3"/>
<accession>A0AA39GPD3</accession>
<keyword evidence="3" id="KW-1185">Reference proteome</keyword>
<feature type="compositionally biased region" description="Polar residues" evidence="1">
    <location>
        <begin position="199"/>
        <end position="211"/>
    </location>
</feature>
<dbReference type="EMBL" id="JAPDFR010000001">
    <property type="protein sequence ID" value="KAK0390674.1"/>
    <property type="molecule type" value="Genomic_DNA"/>
</dbReference>
<evidence type="ECO:0000313" key="2">
    <source>
        <dbReference type="EMBL" id="KAK0390674.1"/>
    </source>
</evidence>
<evidence type="ECO:0000313" key="3">
    <source>
        <dbReference type="Proteomes" id="UP001175261"/>
    </source>
</evidence>
<dbReference type="InterPro" id="IPR035979">
    <property type="entry name" value="RBD_domain_sf"/>
</dbReference>
<dbReference type="SUPFAM" id="SSF54928">
    <property type="entry name" value="RNA-binding domain, RBD"/>
    <property type="match status" value="1"/>
</dbReference>
<dbReference type="Proteomes" id="UP001175261">
    <property type="component" value="Unassembled WGS sequence"/>
</dbReference>
<evidence type="ECO:0008006" key="4">
    <source>
        <dbReference type="Google" id="ProtNLM"/>
    </source>
</evidence>
<sequence>MESTTVVSHEALIARLSADYQDGMMNYHQTQQNCPPANGRSPTFQGKDRASGAGGQHCDTALDPTIQAWLPTANTGETGVACWDNSAPTSHTGPNVHNVFQPIESASSIAMPNSIANAVGGAVYGNGTQSNLSSSGSIAGLPGQLMSSPEASPGSFHENNPYLHGGDASNSSAMEVFVPEGAGPDRDLGEAAAHGPHTPQGTISPDTTPRASLSSPGSSLYFSPDGVTCNTEPRNYAPRTAGLATMLIPPPKFNLDVVAYQAAESTQQSSLALQAAQSQPLAVIHQLAVQEYTASQITRSDKLRALTNTVTGLPSFATAMDPANFPFVESGKQIRPKNHGIVRLRNIPFSTPQSEVVALFGRTSRILNDSEEPVHIIMERMTGKTMDAYVEFCTFEDAAKAVEKHQRNHREGRPSHIGQRVVTVSLASQGELMQDLFPLATGLKWNGVNPEFHAPNPLEPWKNFKGFLSEEEMTMLAKHAKVPNRTPFARACPQRPYECLISTLKKFPWYLTDRITISQRYAIFRATWDLIEELTHRLGRERETMPAVPNVGKLSDHLLKRVVIAALNCPGFTPLMKDDISSFVHLSQEEIHAFGLPASGGSWRHQYAIAPKIGAPADVVEWYISVVRGQTQRDMMIRPFTERTKFQELATDPYWGFFWVELNYPVGPQFDDMTLAQAANVEFSAMERILARALPSV</sequence>
<feature type="region of interest" description="Disordered" evidence="1">
    <location>
        <begin position="141"/>
        <end position="219"/>
    </location>
</feature>
<proteinExistence type="predicted"/>
<protein>
    <recommendedName>
        <fullName evidence="4">RRM domain-containing protein</fullName>
    </recommendedName>
</protein>
<feature type="region of interest" description="Disordered" evidence="1">
    <location>
        <begin position="32"/>
        <end position="56"/>
    </location>
</feature>